<gene>
    <name evidence="1" type="ORF">Tco_0975196</name>
</gene>
<keyword evidence="2" id="KW-1185">Reference proteome</keyword>
<comment type="caution">
    <text evidence="1">The sequence shown here is derived from an EMBL/GenBank/DDBJ whole genome shotgun (WGS) entry which is preliminary data.</text>
</comment>
<evidence type="ECO:0000313" key="1">
    <source>
        <dbReference type="EMBL" id="GJT49039.1"/>
    </source>
</evidence>
<name>A0ABQ5EDQ2_9ASTR</name>
<evidence type="ECO:0000313" key="2">
    <source>
        <dbReference type="Proteomes" id="UP001151760"/>
    </source>
</evidence>
<dbReference type="EMBL" id="BQNB010016203">
    <property type="protein sequence ID" value="GJT49039.1"/>
    <property type="molecule type" value="Genomic_DNA"/>
</dbReference>
<dbReference type="Proteomes" id="UP001151760">
    <property type="component" value="Unassembled WGS sequence"/>
</dbReference>
<protein>
    <submittedName>
        <fullName evidence="1">Uncharacterized protein</fullName>
    </submittedName>
</protein>
<accession>A0ABQ5EDQ2</accession>
<reference evidence="1" key="2">
    <citation type="submission" date="2022-01" db="EMBL/GenBank/DDBJ databases">
        <authorList>
            <person name="Yamashiro T."/>
            <person name="Shiraishi A."/>
            <person name="Satake H."/>
            <person name="Nakayama K."/>
        </authorList>
    </citation>
    <scope>NUCLEOTIDE SEQUENCE</scope>
</reference>
<sequence>MIEEPGGTNHTPPVLPSSYLHIDDELTVEEAKQVKDDDQATQIILMGLLKDIYATTESCNTINEIWKLDWVQCMAECRDSEWAEYRESDWQAFTSSTHVDNAPVYDSDGSTKYTELLESTTDTYLVQQYDSNVIPMDSSMDLSGGQVEQHPDTIEETHAFYESLYNNLVIEVEKVNTTNRETREANVKLTTKLARYKGQEKHFEFNQEQFEELENGYKKSVYQE</sequence>
<organism evidence="1 2">
    <name type="scientific">Tanacetum coccineum</name>
    <dbReference type="NCBI Taxonomy" id="301880"/>
    <lineage>
        <taxon>Eukaryota</taxon>
        <taxon>Viridiplantae</taxon>
        <taxon>Streptophyta</taxon>
        <taxon>Embryophyta</taxon>
        <taxon>Tracheophyta</taxon>
        <taxon>Spermatophyta</taxon>
        <taxon>Magnoliopsida</taxon>
        <taxon>eudicotyledons</taxon>
        <taxon>Gunneridae</taxon>
        <taxon>Pentapetalae</taxon>
        <taxon>asterids</taxon>
        <taxon>campanulids</taxon>
        <taxon>Asterales</taxon>
        <taxon>Asteraceae</taxon>
        <taxon>Asteroideae</taxon>
        <taxon>Anthemideae</taxon>
        <taxon>Anthemidinae</taxon>
        <taxon>Tanacetum</taxon>
    </lineage>
</organism>
<reference evidence="1" key="1">
    <citation type="journal article" date="2022" name="Int. J. Mol. Sci.">
        <title>Draft Genome of Tanacetum Coccineum: Genomic Comparison of Closely Related Tanacetum-Family Plants.</title>
        <authorList>
            <person name="Yamashiro T."/>
            <person name="Shiraishi A."/>
            <person name="Nakayama K."/>
            <person name="Satake H."/>
        </authorList>
    </citation>
    <scope>NUCLEOTIDE SEQUENCE</scope>
</reference>
<proteinExistence type="predicted"/>